<dbReference type="Pfam" id="PF15890">
    <property type="entry name" value="Peptidase_Mx1"/>
    <property type="match status" value="1"/>
</dbReference>
<proteinExistence type="predicted"/>
<comment type="caution">
    <text evidence="1">The sequence shown here is derived from an EMBL/GenBank/DDBJ whole genome shotgun (WGS) entry which is preliminary data.</text>
</comment>
<dbReference type="InterPro" id="IPR030890">
    <property type="entry name" value="LP_HExxH_w_TonB"/>
</dbReference>
<sequence length="337" mass="39102">MKQYKGMMIKNKRLLGLILLSALLSISCTRDKLSEVSAVEQNKVLRSHTDLDQWIKETLTLPYGIEVVYHWDRNAAEVGSYTYPPKEDKVREVLETAKRLWIDLYSQDTFGGSKYLFGKAPIKLYLYGGKNIDFYGFEHLANRAATGTEMHLYNVNDFDAKDETKVYALMRSVHHQFAHRLSELFPYDRDVFLSISSHRYHYSTADYLAKVQTTIKNRNDIWKISKYANRYGCITLNALLSAPDDFAEMVSVSLLHTPRELKQALKNANTPPPGYDEEEKQKVMEEAKQAHKELAEKLEFVRNYYSKNLGVNLVQMQRSAHKLMKLYTSKEEKEKES</sequence>
<keyword evidence="2" id="KW-1185">Reference proteome</keyword>
<accession>A0A4Y8WQ25</accession>
<evidence type="ECO:0000313" key="1">
    <source>
        <dbReference type="EMBL" id="TFH95410.1"/>
    </source>
</evidence>
<organism evidence="1 2">
    <name type="scientific">Porphyromonas levii</name>
    <dbReference type="NCBI Taxonomy" id="28114"/>
    <lineage>
        <taxon>Bacteria</taxon>
        <taxon>Pseudomonadati</taxon>
        <taxon>Bacteroidota</taxon>
        <taxon>Bacteroidia</taxon>
        <taxon>Bacteroidales</taxon>
        <taxon>Porphyromonadaceae</taxon>
        <taxon>Porphyromonas</taxon>
    </lineage>
</organism>
<dbReference type="Gene3D" id="3.40.390.70">
    <property type="match status" value="1"/>
</dbReference>
<dbReference type="NCBIfam" id="TIGR04549">
    <property type="entry name" value="LP_HExxH_w_tonB"/>
    <property type="match status" value="1"/>
</dbReference>
<reference evidence="1 2" key="1">
    <citation type="submission" date="2019-03" db="EMBL/GenBank/DDBJ databases">
        <title>Porphyromonas levii Isolated from the Uterus of Dairy Cows.</title>
        <authorList>
            <person name="Francis A.M."/>
        </authorList>
    </citation>
    <scope>NUCLEOTIDE SEQUENCE [LARGE SCALE GENOMIC DNA]</scope>
    <source>
        <strain evidence="1 2">AF5678</strain>
    </source>
</reference>
<evidence type="ECO:0008006" key="3">
    <source>
        <dbReference type="Google" id="ProtNLM"/>
    </source>
</evidence>
<dbReference type="OrthoDB" id="1113652at2"/>
<dbReference type="PROSITE" id="PS51257">
    <property type="entry name" value="PROKAR_LIPOPROTEIN"/>
    <property type="match status" value="1"/>
</dbReference>
<dbReference type="EMBL" id="SPNC01000051">
    <property type="protein sequence ID" value="TFH95410.1"/>
    <property type="molecule type" value="Genomic_DNA"/>
</dbReference>
<dbReference type="STRING" id="1122973.GCA_000379925_00232"/>
<name>A0A4Y8WQ25_9PORP</name>
<dbReference type="AlphaFoldDB" id="A0A4Y8WQ25"/>
<gene>
    <name evidence="1" type="ORF">E4P47_04555</name>
</gene>
<protein>
    <recommendedName>
        <fullName evidence="3">Substrate import-associated zinc metallohydrolase lipoprotein</fullName>
    </recommendedName>
</protein>
<dbReference type="Proteomes" id="UP000297225">
    <property type="component" value="Unassembled WGS sequence"/>
</dbReference>
<evidence type="ECO:0000313" key="2">
    <source>
        <dbReference type="Proteomes" id="UP000297225"/>
    </source>
</evidence>